<feature type="region of interest" description="Disordered" evidence="1">
    <location>
        <begin position="1487"/>
        <end position="1508"/>
    </location>
</feature>
<dbReference type="InParanoid" id="A0A6P8Z6M0"/>
<evidence type="ECO:0000256" key="1">
    <source>
        <dbReference type="SAM" id="MobiDB-lite"/>
    </source>
</evidence>
<feature type="domain" description="C2CD3 N-terminal C2" evidence="2">
    <location>
        <begin position="12"/>
        <end position="149"/>
    </location>
</feature>
<gene>
    <name evidence="4" type="primary">LOC117647966</name>
</gene>
<sequence length="1929" mass="212781">MAEDRTTVAGLTLPPKVVGDVSGHLVMKVDEVLWARKPPGEVSAVVLWWGGEEPTTFRPTDVAQETIRKRNTGVIYEIRTSPALFEKYLHKCGSLEIAMADKYGMPIGCVSVPNLWQMFGSCPYQGYYPIVNNFGNRIGDLHVSFNLRMSASIDPKSTSYKNSVKTKVLQKPTSVKQSQFSKEAKTKSNEKVVNETISKREVSSVSAQKCDSNDDYFVNVESLDSVQNRVSPTSNIISQILEHGTRLRDAMTASVMEDGVPLDLKSIPNFNLLSSDILKDVRVPQTLDTLPTNQLGPSHQNSGVKKISPVSEKKVLDYLSGKPMSSMEEEEALSALRNITPTKDILESVVPDIYGESKVRLELQESPKSRENMPEDSAETNEINAPINGNECSFEVDSQLLSQVNCLRVTVHSLVLNSVGIKRIGNAPKKKSSASHSNISLQPPGVTYFVEYKFPLVPESRSWESDVRYCSKRFNGHEVTFGDRTVHNIPETWRCSLPEETNLCSLISALSFKVCARHLHQRVPVYLGSAAPNSAKELVNSLHLRHDFDLPVIATDCLPVAQLKICFELGRDRIHFGGLLDPENNSLGIRSPRKTSSASKKSQVSLKNASNKKAGRSVTTVTRNIHSKHSSVYKWKSGVPRQVSQADQVIKRLVAQANNASKPSHLSDSSSAQSSARPKLKSHSSSLSTKDQSLAYVPSSKSSLPKQHANVQDTGQLLKHELAVAIIQVIDSNYLKSSVAEDRSFYISYKFPVSNTLKNDFVDWNTCSTEPSEGADGTWQKSQNKIHTAVLPKHKAFHVFLEQAFKLQGMQKRACVVFTLNLRTYGEEVKDFMVAEAFLPLTCMLTLEDAYNDASKNSANFSQSSCSSVVLDLPFQDLSKQCQKPTENSGSLRLKLDYRHSVVNLMQKGHLPRSRGDSITENLPSYDLVETRFQKQKPEIDVVLSESFDLSTTVPNWAKDKKFPSSQLDDTFLIGKKVRPESYCTEGIRQNNTNSSPRNIHASWEPVDERTARSRIPSRMSDSAYQLSPSCNSENNQSIADMIDMTKGMSQCALNKNSHSVNVSSRPLRVEDSFDRATPRNASFTSQGKMKKVVDAVTSTSPSLQHNHTSSRGTSPIASSKLVSKISDCVHTATSTEKVSARDKSQQVIIESTSQGSQTTPRERKETSQRDVGTSADLPGNQNGERSPSKSEFTTIVLPQRSIDDVETLEIVSEQGSSSGTSVHKEFSVETSTASKEVVFVKEVAQDITNETSNFAPSSFQAKIGVECALHLQTRSPPSESRGDQNDNSLVFVSINPCGVDGHISAHMGLNPVSISPSVEYNGEPEWHWETKVHLPVDLLVSTVKRLIFKLWLEEKAAHLKKNHQNSSATLLGFSAVDLTVLSAGLPFISGWYNVMDFSGACRGQIKLSVEPLESVSALVDSSSLIFTNDTQSNSPLSMFVAHCAYPDFPSHVTQFPDMRVQKVVPQPSDQAMSAVLSGYQLVRQHCSSSGSDHHTKTPEPVAGNSRLKSYTTLQREKDARVLEACPLDVSQQDVAPTETVSAPSASQPIAEALGSESSVEVEKDPSVLLREKLSELDSITRNIKARVLNRVESAKASGSPVPPFGVSLPECTHTHSGTAHNHVGGGGDEPEDSRRDECHVCACHQTANACSDDRSEPNKEKKLQKNSDAFGDHQSARPAPTSWNERNRAMQKQRRMWERHEDLIDFGTLSMEDEDEQPPHNEDVSEWLTEAALQQVFNPFLFNDILNSMNSSRGVQVIELDDTEDSDDNNDDEASAPHRATDDAGPDVHSNCQRWARRGDETYRKEAAHFPSNHIRSSTAACDADSGVDVDLSANFHPGSCRNTATRPEYYSSHLRDTMGTRTASSEREESSCSLSSRHQQSTVPSSASATPSDSPQHMPQRDIHQNTSQGTQGRKCSANYSNHRQRN</sequence>
<organism evidence="4">
    <name type="scientific">Thrips palmi</name>
    <name type="common">Melon thrips</name>
    <dbReference type="NCBI Taxonomy" id="161013"/>
    <lineage>
        <taxon>Eukaryota</taxon>
        <taxon>Metazoa</taxon>
        <taxon>Ecdysozoa</taxon>
        <taxon>Arthropoda</taxon>
        <taxon>Hexapoda</taxon>
        <taxon>Insecta</taxon>
        <taxon>Pterygota</taxon>
        <taxon>Neoptera</taxon>
        <taxon>Paraneoptera</taxon>
        <taxon>Thysanoptera</taxon>
        <taxon>Terebrantia</taxon>
        <taxon>Thripoidea</taxon>
        <taxon>Thripidae</taxon>
        <taxon>Thrips</taxon>
    </lineage>
</organism>
<feature type="compositionally biased region" description="Polar residues" evidence="1">
    <location>
        <begin position="988"/>
        <end position="998"/>
    </location>
</feature>
<dbReference type="PANTHER" id="PTHR21254">
    <property type="entry name" value="C2 DOMAIN-CONTAINING PROTEIN 3"/>
    <property type="match status" value="1"/>
</dbReference>
<feature type="compositionally biased region" description="Basic and acidic residues" evidence="1">
    <location>
        <begin position="1855"/>
        <end position="1872"/>
    </location>
</feature>
<feature type="compositionally biased region" description="Polar residues" evidence="1">
    <location>
        <begin position="1907"/>
        <end position="1929"/>
    </location>
</feature>
<dbReference type="GO" id="GO:0005814">
    <property type="term" value="C:centriole"/>
    <property type="evidence" value="ECO:0007669"/>
    <property type="project" value="TreeGrafter"/>
</dbReference>
<dbReference type="KEGG" id="tpal:117647966"/>
<feature type="compositionally biased region" description="Low complexity" evidence="1">
    <location>
        <begin position="1873"/>
        <end position="1898"/>
    </location>
</feature>
<dbReference type="GO" id="GO:0071539">
    <property type="term" value="P:protein localization to centrosome"/>
    <property type="evidence" value="ECO:0007669"/>
    <property type="project" value="TreeGrafter"/>
</dbReference>
<feature type="region of interest" description="Disordered" evidence="1">
    <location>
        <begin position="658"/>
        <end position="708"/>
    </location>
</feature>
<evidence type="ECO:0000313" key="4">
    <source>
        <dbReference type="RefSeq" id="XP_034245875.1"/>
    </source>
</evidence>
<feature type="compositionally biased region" description="Basic and acidic residues" evidence="1">
    <location>
        <begin position="1652"/>
        <end position="1676"/>
    </location>
</feature>
<dbReference type="GO" id="GO:0060271">
    <property type="term" value="P:cilium assembly"/>
    <property type="evidence" value="ECO:0007669"/>
    <property type="project" value="TreeGrafter"/>
</dbReference>
<protein>
    <submittedName>
        <fullName evidence="4">Uncharacterized protein LOC117647966</fullName>
    </submittedName>
</protein>
<proteinExistence type="predicted"/>
<reference evidence="4" key="1">
    <citation type="submission" date="2025-08" db="UniProtKB">
        <authorList>
            <consortium name="RefSeq"/>
        </authorList>
    </citation>
    <scope>IDENTIFICATION</scope>
    <source>
        <tissue evidence="4">Total insect</tissue>
    </source>
</reference>
<feature type="region of interest" description="Disordered" evidence="1">
    <location>
        <begin position="1539"/>
        <end position="1559"/>
    </location>
</feature>
<dbReference type="Proteomes" id="UP000515158">
    <property type="component" value="Unplaced"/>
</dbReference>
<feature type="region of interest" description="Disordered" evidence="1">
    <location>
        <begin position="1650"/>
        <end position="1696"/>
    </location>
</feature>
<feature type="region of interest" description="Disordered" evidence="1">
    <location>
        <begin position="585"/>
        <end position="620"/>
    </location>
</feature>
<feature type="region of interest" description="Disordered" evidence="1">
    <location>
        <begin position="1614"/>
        <end position="1635"/>
    </location>
</feature>
<dbReference type="RefSeq" id="XP_034245875.1">
    <property type="nucleotide sequence ID" value="XM_034389984.1"/>
</dbReference>
<feature type="compositionally biased region" description="Polar residues" evidence="1">
    <location>
        <begin position="1539"/>
        <end position="1548"/>
    </location>
</feature>
<name>A0A6P8Z6M0_THRPL</name>
<feature type="compositionally biased region" description="Polar residues" evidence="1">
    <location>
        <begin position="1097"/>
        <end position="1119"/>
    </location>
</feature>
<dbReference type="PANTHER" id="PTHR21254:SF1">
    <property type="entry name" value="C2 DOMAIN-CONTAINING PROTEIN 3"/>
    <property type="match status" value="1"/>
</dbReference>
<feature type="compositionally biased region" description="Polar residues" evidence="1">
    <location>
        <begin position="1180"/>
        <end position="1194"/>
    </location>
</feature>
<feature type="region of interest" description="Disordered" evidence="1">
    <location>
        <begin position="1853"/>
        <end position="1929"/>
    </location>
</feature>
<feature type="region of interest" description="Disordered" evidence="1">
    <location>
        <begin position="1763"/>
        <end position="1791"/>
    </location>
</feature>
<dbReference type="GO" id="GO:0034451">
    <property type="term" value="C:centriolar satellite"/>
    <property type="evidence" value="ECO:0007669"/>
    <property type="project" value="TreeGrafter"/>
</dbReference>
<feature type="compositionally biased region" description="Polar residues" evidence="1">
    <location>
        <begin position="1146"/>
        <end position="1160"/>
    </location>
</feature>
<feature type="compositionally biased region" description="Acidic residues" evidence="1">
    <location>
        <begin position="1763"/>
        <end position="1775"/>
    </location>
</feature>
<dbReference type="OrthoDB" id="79771at2759"/>
<dbReference type="GO" id="GO:0061511">
    <property type="term" value="P:centriole elongation"/>
    <property type="evidence" value="ECO:0007669"/>
    <property type="project" value="TreeGrafter"/>
</dbReference>
<feature type="compositionally biased region" description="Low complexity" evidence="1">
    <location>
        <begin position="664"/>
        <end position="675"/>
    </location>
</feature>
<feature type="region of interest" description="Disordered" evidence="1">
    <location>
        <begin position="1133"/>
        <end position="1195"/>
    </location>
</feature>
<dbReference type="InterPro" id="IPR057537">
    <property type="entry name" value="C2_C2CD3_N"/>
</dbReference>
<keyword evidence="3" id="KW-1185">Reference proteome</keyword>
<dbReference type="GeneID" id="117647966"/>
<feature type="region of interest" description="Disordered" evidence="1">
    <location>
        <begin position="1072"/>
        <end position="1119"/>
    </location>
</feature>
<accession>A0A6P8Z6M0</accession>
<feature type="compositionally biased region" description="Polar residues" evidence="1">
    <location>
        <begin position="699"/>
        <end position="708"/>
    </location>
</feature>
<evidence type="ECO:0000313" key="3">
    <source>
        <dbReference type="Proteomes" id="UP000515158"/>
    </source>
</evidence>
<evidence type="ECO:0000259" key="2">
    <source>
        <dbReference type="Pfam" id="PF25339"/>
    </source>
</evidence>
<feature type="compositionally biased region" description="Low complexity" evidence="1">
    <location>
        <begin position="683"/>
        <end position="694"/>
    </location>
</feature>
<feature type="region of interest" description="Disordered" evidence="1">
    <location>
        <begin position="988"/>
        <end position="1013"/>
    </location>
</feature>
<dbReference type="Pfam" id="PF25339">
    <property type="entry name" value="C2_C2CD3_N"/>
    <property type="match status" value="1"/>
</dbReference>